<reference evidence="3 4" key="1">
    <citation type="submission" date="2014-03" db="EMBL/GenBank/DDBJ databases">
        <title>Genome of Haematobacter massiliensis CCUG 47968.</title>
        <authorList>
            <person name="Wang D."/>
            <person name="Wang G."/>
        </authorList>
    </citation>
    <scope>NUCLEOTIDE SEQUENCE [LARGE SCALE GENOMIC DNA]</scope>
    <source>
        <strain evidence="3 4">CCUG 47968</strain>
    </source>
</reference>
<dbReference type="STRING" id="195105.CN97_17575"/>
<comment type="caution">
    <text evidence="3">The sequence shown here is derived from an EMBL/GenBank/DDBJ whole genome shotgun (WGS) entry which is preliminary data.</text>
</comment>
<dbReference type="Proteomes" id="UP000028826">
    <property type="component" value="Unassembled WGS sequence"/>
</dbReference>
<dbReference type="InterPro" id="IPR029069">
    <property type="entry name" value="HotDog_dom_sf"/>
</dbReference>
<dbReference type="Gene3D" id="3.10.129.10">
    <property type="entry name" value="Hotdog Thioesterase"/>
    <property type="match status" value="1"/>
</dbReference>
<dbReference type="EMBL" id="JGYG01000007">
    <property type="protein sequence ID" value="KFI28556.1"/>
    <property type="molecule type" value="Genomic_DNA"/>
</dbReference>
<dbReference type="CDD" id="cd00586">
    <property type="entry name" value="4HBT"/>
    <property type="match status" value="1"/>
</dbReference>
<name>A0A086Y2Q6_9RHOB</name>
<evidence type="ECO:0000256" key="2">
    <source>
        <dbReference type="ARBA" id="ARBA00022801"/>
    </source>
</evidence>
<dbReference type="AlphaFoldDB" id="A0A086Y2Q6"/>
<dbReference type="SUPFAM" id="SSF54637">
    <property type="entry name" value="Thioesterase/thiol ester dehydrase-isomerase"/>
    <property type="match status" value="1"/>
</dbReference>
<dbReference type="PANTHER" id="PTHR31793:SF27">
    <property type="entry name" value="NOVEL THIOESTERASE SUPERFAMILY DOMAIN AND SAPOSIN A-TYPE DOMAIN CONTAINING PROTEIN (0610012H03RIK)"/>
    <property type="match status" value="1"/>
</dbReference>
<dbReference type="Pfam" id="PF13279">
    <property type="entry name" value="4HBT_2"/>
    <property type="match status" value="1"/>
</dbReference>
<sequence length="152" mass="16860">MLERASPHRRVDYVAFYSMETRWRDMDIYGHMNNVSYLECFDSAVNRALIASGALDLAGGTGSIGLVAQQWTHYFAEVTYPERVEVGLRITRVGSSSLTWSFALFREGEETAAAQGGYVHVYIDRVTRRPVPLTPAQLEMAGGMTPPPDAAI</sequence>
<dbReference type="PANTHER" id="PTHR31793">
    <property type="entry name" value="4-HYDROXYBENZOYL-COA THIOESTERASE FAMILY MEMBER"/>
    <property type="match status" value="1"/>
</dbReference>
<dbReference type="eggNOG" id="COG0824">
    <property type="taxonomic scope" value="Bacteria"/>
</dbReference>
<organism evidence="3 4">
    <name type="scientific">Haematobacter massiliensis</name>
    <dbReference type="NCBI Taxonomy" id="195105"/>
    <lineage>
        <taxon>Bacteria</taxon>
        <taxon>Pseudomonadati</taxon>
        <taxon>Pseudomonadota</taxon>
        <taxon>Alphaproteobacteria</taxon>
        <taxon>Rhodobacterales</taxon>
        <taxon>Paracoccaceae</taxon>
        <taxon>Haematobacter</taxon>
    </lineage>
</organism>
<keyword evidence="2" id="KW-0378">Hydrolase</keyword>
<comment type="similarity">
    <text evidence="1">Belongs to the 4-hydroxybenzoyl-CoA thioesterase family.</text>
</comment>
<proteinExistence type="inferred from homology"/>
<accession>A0A086Y2Q6</accession>
<dbReference type="GO" id="GO:0047617">
    <property type="term" value="F:fatty acyl-CoA hydrolase activity"/>
    <property type="evidence" value="ECO:0007669"/>
    <property type="project" value="TreeGrafter"/>
</dbReference>
<dbReference type="InterPro" id="IPR050563">
    <property type="entry name" value="4-hydroxybenzoyl-CoA_TE"/>
</dbReference>
<protein>
    <submittedName>
        <fullName evidence="3">Thioesterase</fullName>
    </submittedName>
</protein>
<keyword evidence="4" id="KW-1185">Reference proteome</keyword>
<dbReference type="OrthoDB" id="9799036at2"/>
<gene>
    <name evidence="3" type="ORF">CN97_17575</name>
</gene>
<evidence type="ECO:0000256" key="1">
    <source>
        <dbReference type="ARBA" id="ARBA00005953"/>
    </source>
</evidence>
<evidence type="ECO:0000313" key="3">
    <source>
        <dbReference type="EMBL" id="KFI28556.1"/>
    </source>
</evidence>
<evidence type="ECO:0000313" key="4">
    <source>
        <dbReference type="Proteomes" id="UP000028826"/>
    </source>
</evidence>